<name>A0A2N0WIE8_9GAMM</name>
<dbReference type="Proteomes" id="UP000233553">
    <property type="component" value="Unassembled WGS sequence"/>
</dbReference>
<organism evidence="1 2">
    <name type="scientific">Acinetobacter proteolyticus</name>
    <dbReference type="NCBI Taxonomy" id="1776741"/>
    <lineage>
        <taxon>Bacteria</taxon>
        <taxon>Pseudomonadati</taxon>
        <taxon>Pseudomonadota</taxon>
        <taxon>Gammaproteobacteria</taxon>
        <taxon>Moraxellales</taxon>
        <taxon>Moraxellaceae</taxon>
        <taxon>Acinetobacter</taxon>
    </lineage>
</organism>
<reference evidence="1 2" key="1">
    <citation type="submission" date="2017-12" db="EMBL/GenBank/DDBJ databases">
        <title>Draft Genome sequences of multiple microbial strains isolated from spacecraft associated surfaces.</title>
        <authorList>
            <person name="Seuylemezian A."/>
            <person name="Vaishampayan P."/>
            <person name="Venkateswaran K."/>
        </authorList>
    </citation>
    <scope>NUCLEOTIDE SEQUENCE [LARGE SCALE GENOMIC DNA]</scope>
    <source>
        <strain evidence="1 2">2P01AA</strain>
    </source>
</reference>
<dbReference type="RefSeq" id="WP_101235764.1">
    <property type="nucleotide sequence ID" value="NZ_PISJ01000005.1"/>
</dbReference>
<protein>
    <submittedName>
        <fullName evidence="1">Uncharacterized protein</fullName>
    </submittedName>
</protein>
<comment type="caution">
    <text evidence="1">The sequence shown here is derived from an EMBL/GenBank/DDBJ whole genome shotgun (WGS) entry which is preliminary data.</text>
</comment>
<evidence type="ECO:0000313" key="1">
    <source>
        <dbReference type="EMBL" id="PKF35543.1"/>
    </source>
</evidence>
<proteinExistence type="predicted"/>
<dbReference type="EMBL" id="PISJ01000005">
    <property type="protein sequence ID" value="PKF35543.1"/>
    <property type="molecule type" value="Genomic_DNA"/>
</dbReference>
<evidence type="ECO:0000313" key="2">
    <source>
        <dbReference type="Proteomes" id="UP000233553"/>
    </source>
</evidence>
<gene>
    <name evidence="1" type="ORF">CW311_04435</name>
</gene>
<sequence length="283" mass="31621">MITKQEFTQSAFASIGDYPTLEILYQAKDPRLFQNIEAMATMLAMFSSQLEVAQAEPFEKTKDSTVLADAAMRGIVPKAVPTVLKIQVENDSNELLEISAGRILLDSSGRSLRVENSVKVNAKTVDYIACTQLYSLSNTHTVKENRAFYEIPVQMRDEESFLSGIRVFDETGNEYAYTDRYTAVAADEKVYHIEVDEKQNFYIRFGYKGIVGVQPPRGAKFTIQAFYTFGLVDSYSKGDQVAFEINHSINDSYAKLSIDSVTSVGEAPITTAVLRELTKYPSV</sequence>
<accession>A0A2N0WIE8</accession>
<dbReference type="AlphaFoldDB" id="A0A2N0WIE8"/>